<comment type="caution">
    <text evidence="2">The sequence shown here is derived from an EMBL/GenBank/DDBJ whole genome shotgun (WGS) entry which is preliminary data.</text>
</comment>
<organism evidence="2 3">
    <name type="scientific">Dactylosporangium maewongense</name>
    <dbReference type="NCBI Taxonomy" id="634393"/>
    <lineage>
        <taxon>Bacteria</taxon>
        <taxon>Bacillati</taxon>
        <taxon>Actinomycetota</taxon>
        <taxon>Actinomycetes</taxon>
        <taxon>Micromonosporales</taxon>
        <taxon>Micromonosporaceae</taxon>
        <taxon>Dactylosporangium</taxon>
    </lineage>
</organism>
<keyword evidence="3" id="KW-1185">Reference proteome</keyword>
<dbReference type="PANTHER" id="PTHR43543">
    <property type="entry name" value="MALONIC SEMIALDEHYDE REDUCTASE RUTE-RELATED"/>
    <property type="match status" value="1"/>
</dbReference>
<evidence type="ECO:0000313" key="2">
    <source>
        <dbReference type="EMBL" id="GAA1546595.1"/>
    </source>
</evidence>
<dbReference type="Proteomes" id="UP001501470">
    <property type="component" value="Unassembled WGS sequence"/>
</dbReference>
<dbReference type="EMBL" id="BAAAQD010000019">
    <property type="protein sequence ID" value="GAA1546595.1"/>
    <property type="molecule type" value="Genomic_DNA"/>
</dbReference>
<name>A0ABN2BWQ8_9ACTN</name>
<proteinExistence type="predicted"/>
<accession>A0ABN2BWQ8</accession>
<gene>
    <name evidence="2" type="ORF">GCM10009827_078430</name>
</gene>
<dbReference type="InterPro" id="IPR050461">
    <property type="entry name" value="Nitroreductase_HadB/RutE"/>
</dbReference>
<dbReference type="RefSeq" id="WP_344508305.1">
    <property type="nucleotide sequence ID" value="NZ_BAAAQD010000019.1"/>
</dbReference>
<evidence type="ECO:0000313" key="3">
    <source>
        <dbReference type="Proteomes" id="UP001501470"/>
    </source>
</evidence>
<evidence type="ECO:0000259" key="1">
    <source>
        <dbReference type="Pfam" id="PF00881"/>
    </source>
</evidence>
<dbReference type="InterPro" id="IPR000415">
    <property type="entry name" value="Nitroreductase-like"/>
</dbReference>
<feature type="domain" description="Nitroreductase" evidence="1">
    <location>
        <begin position="13"/>
        <end position="79"/>
    </location>
</feature>
<dbReference type="Pfam" id="PF00881">
    <property type="entry name" value="Nitroreductase"/>
    <property type="match status" value="1"/>
</dbReference>
<protein>
    <recommendedName>
        <fullName evidence="1">Nitroreductase domain-containing protein</fullName>
    </recommendedName>
</protein>
<reference evidence="2 3" key="1">
    <citation type="journal article" date="2019" name="Int. J. Syst. Evol. Microbiol.">
        <title>The Global Catalogue of Microorganisms (GCM) 10K type strain sequencing project: providing services to taxonomists for standard genome sequencing and annotation.</title>
        <authorList>
            <consortium name="The Broad Institute Genomics Platform"/>
            <consortium name="The Broad Institute Genome Sequencing Center for Infectious Disease"/>
            <person name="Wu L."/>
            <person name="Ma J."/>
        </authorList>
    </citation>
    <scope>NUCLEOTIDE SEQUENCE [LARGE SCALE GENOMIC DNA]</scope>
    <source>
        <strain evidence="2 3">JCM 15933</strain>
    </source>
</reference>
<dbReference type="SUPFAM" id="SSF55469">
    <property type="entry name" value="FMN-dependent nitroreductase-like"/>
    <property type="match status" value="1"/>
</dbReference>
<dbReference type="InterPro" id="IPR029479">
    <property type="entry name" value="Nitroreductase"/>
</dbReference>
<dbReference type="Gene3D" id="3.40.109.10">
    <property type="entry name" value="NADH Oxidase"/>
    <property type="match status" value="1"/>
</dbReference>
<dbReference type="PANTHER" id="PTHR43543:SF1">
    <property type="entry name" value="MALONIC SEMIALDEHYDE REDUCTASE RUTE-RELATED"/>
    <property type="match status" value="1"/>
</dbReference>
<sequence>MLLDAESQDLLFRQARTAHTFTAEPVTDEQVTALHDLVKWAPTAFNQQPLRAVLLRSPGSRARLVPLMDGDNRAKTASAPLTAILAADTEFHELLPVLLPHDSEC</sequence>